<accession>A0ABN7SHY3</accession>
<evidence type="ECO:0000256" key="2">
    <source>
        <dbReference type="ARBA" id="ARBA00022527"/>
    </source>
</evidence>
<keyword evidence="5" id="KW-0418">Kinase</keyword>
<keyword evidence="12" id="KW-1185">Reference proteome</keyword>
<dbReference type="PROSITE" id="PS00107">
    <property type="entry name" value="PROTEIN_KINASE_ATP"/>
    <property type="match status" value="1"/>
</dbReference>
<dbReference type="SUPFAM" id="SSF56112">
    <property type="entry name" value="Protein kinase-like (PK-like)"/>
    <property type="match status" value="1"/>
</dbReference>
<evidence type="ECO:0000259" key="10">
    <source>
        <dbReference type="PROSITE" id="PS50011"/>
    </source>
</evidence>
<reference evidence="11 12" key="1">
    <citation type="submission" date="2021-04" db="EMBL/GenBank/DDBJ databases">
        <authorList>
            <person name="Bliznina A."/>
        </authorList>
    </citation>
    <scope>NUCLEOTIDE SEQUENCE [LARGE SCALE GENOMIC DNA]</scope>
</reference>
<evidence type="ECO:0000256" key="6">
    <source>
        <dbReference type="ARBA" id="ARBA00022840"/>
    </source>
</evidence>
<keyword evidence="3" id="KW-0808">Transferase</keyword>
<organism evidence="11 12">
    <name type="scientific">Oikopleura dioica</name>
    <name type="common">Tunicate</name>
    <dbReference type="NCBI Taxonomy" id="34765"/>
    <lineage>
        <taxon>Eukaryota</taxon>
        <taxon>Metazoa</taxon>
        <taxon>Chordata</taxon>
        <taxon>Tunicata</taxon>
        <taxon>Appendicularia</taxon>
        <taxon>Copelata</taxon>
        <taxon>Oikopleuridae</taxon>
        <taxon>Oikopleura</taxon>
    </lineage>
</organism>
<dbReference type="SMART" id="SM00220">
    <property type="entry name" value="S_TKc"/>
    <property type="match status" value="1"/>
</dbReference>
<dbReference type="EMBL" id="OU015569">
    <property type="protein sequence ID" value="CAG5098493.1"/>
    <property type="molecule type" value="Genomic_DNA"/>
</dbReference>
<keyword evidence="6 7" id="KW-0067">ATP-binding</keyword>
<feature type="compositionally biased region" description="Polar residues" evidence="9">
    <location>
        <begin position="1"/>
        <end position="12"/>
    </location>
</feature>
<dbReference type="InterPro" id="IPR011009">
    <property type="entry name" value="Kinase-like_dom_sf"/>
</dbReference>
<evidence type="ECO:0000256" key="8">
    <source>
        <dbReference type="RuleBase" id="RU000304"/>
    </source>
</evidence>
<sequence>MAETIPATNVSVPQPIPQRKSRRRTLSSSASTRPTFASQYLIDSALLGEGAYGSVFKCTHRITELDYAVKIIKKLGQSARKVNREIEVYHQCREAENILHLVELFEDENNFYLVFELIRGGSLEGRIAEVSDGGRMEEEQVKCLVHAMASALDFLHKKGIAHRDVKPANILLPHPESIEGAKLCDFDLASRSKTDYRGDLCMSSPVGSAEFMAPEVVAAFTACDDERVRYDKSCDIWSLGVMAYSLLSGKPPFEGSCGKNCGWDEGASCDDCMELLFHAIQKGKLTFPENRWQMISPDAKHLISTCLAKDPSRRPSPTQILANPWFKDAVLKKANSTTTTDGLPNDVVIIA</sequence>
<evidence type="ECO:0000313" key="12">
    <source>
        <dbReference type="Proteomes" id="UP001158576"/>
    </source>
</evidence>
<dbReference type="Gene3D" id="3.30.200.20">
    <property type="entry name" value="Phosphorylase Kinase, domain 1"/>
    <property type="match status" value="1"/>
</dbReference>
<protein>
    <submittedName>
        <fullName evidence="11">Oidioi.mRNA.OKI2018_I69.XSR.g15719.t1.cds</fullName>
    </submittedName>
</protein>
<dbReference type="InterPro" id="IPR050205">
    <property type="entry name" value="CDPK_Ser/Thr_kinases"/>
</dbReference>
<evidence type="ECO:0000313" key="11">
    <source>
        <dbReference type="EMBL" id="CAG5098493.1"/>
    </source>
</evidence>
<feature type="region of interest" description="Disordered" evidence="9">
    <location>
        <begin position="1"/>
        <end position="31"/>
    </location>
</feature>
<keyword evidence="4 7" id="KW-0547">Nucleotide-binding</keyword>
<keyword evidence="2 8" id="KW-0723">Serine/threonine-protein kinase</keyword>
<dbReference type="Pfam" id="PF00069">
    <property type="entry name" value="Pkinase"/>
    <property type="match status" value="1"/>
</dbReference>
<evidence type="ECO:0000256" key="4">
    <source>
        <dbReference type="ARBA" id="ARBA00022741"/>
    </source>
</evidence>
<feature type="binding site" evidence="7">
    <location>
        <position position="74"/>
    </location>
    <ligand>
        <name>ATP</name>
        <dbReference type="ChEBI" id="CHEBI:30616"/>
    </ligand>
</feature>
<dbReference type="InterPro" id="IPR017441">
    <property type="entry name" value="Protein_kinase_ATP_BS"/>
</dbReference>
<dbReference type="Proteomes" id="UP001158576">
    <property type="component" value="Chromosome XSR"/>
</dbReference>
<evidence type="ECO:0000256" key="3">
    <source>
        <dbReference type="ARBA" id="ARBA00022679"/>
    </source>
</evidence>
<feature type="domain" description="Protein kinase" evidence="10">
    <location>
        <begin position="41"/>
        <end position="326"/>
    </location>
</feature>
<dbReference type="Gene3D" id="1.10.510.10">
    <property type="entry name" value="Transferase(Phosphotransferase) domain 1"/>
    <property type="match status" value="1"/>
</dbReference>
<gene>
    <name evidence="11" type="ORF">OKIOD_LOCUS7277</name>
</gene>
<evidence type="ECO:0000256" key="7">
    <source>
        <dbReference type="PROSITE-ProRule" id="PRU10141"/>
    </source>
</evidence>
<proteinExistence type="inferred from homology"/>
<evidence type="ECO:0000256" key="1">
    <source>
        <dbReference type="ARBA" id="ARBA00006692"/>
    </source>
</evidence>
<dbReference type="InterPro" id="IPR000719">
    <property type="entry name" value="Prot_kinase_dom"/>
</dbReference>
<name>A0ABN7SHY3_OIKDI</name>
<evidence type="ECO:0000256" key="5">
    <source>
        <dbReference type="ARBA" id="ARBA00022777"/>
    </source>
</evidence>
<evidence type="ECO:0000256" key="9">
    <source>
        <dbReference type="SAM" id="MobiDB-lite"/>
    </source>
</evidence>
<dbReference type="PROSITE" id="PS50011">
    <property type="entry name" value="PROTEIN_KINASE_DOM"/>
    <property type="match status" value="1"/>
</dbReference>
<dbReference type="InterPro" id="IPR008271">
    <property type="entry name" value="Ser/Thr_kinase_AS"/>
</dbReference>
<comment type="similarity">
    <text evidence="1">Belongs to the protein kinase superfamily. CAMK Ser/Thr protein kinase family.</text>
</comment>
<dbReference type="PANTHER" id="PTHR24349">
    <property type="entry name" value="SERINE/THREONINE-PROTEIN KINASE"/>
    <property type="match status" value="1"/>
</dbReference>
<dbReference type="PROSITE" id="PS00108">
    <property type="entry name" value="PROTEIN_KINASE_ST"/>
    <property type="match status" value="1"/>
</dbReference>